<dbReference type="AlphaFoldDB" id="A0A0A7FZF5"/>
<dbReference type="Proteomes" id="UP000030635">
    <property type="component" value="Chromosome"/>
</dbReference>
<feature type="transmembrane region" description="Helical" evidence="6">
    <location>
        <begin position="68"/>
        <end position="90"/>
    </location>
</feature>
<keyword evidence="8" id="KW-1185">Reference proteome</keyword>
<keyword evidence="3 6" id="KW-0812">Transmembrane</keyword>
<gene>
    <name evidence="7" type="ORF">U729_1622</name>
</gene>
<evidence type="ECO:0000256" key="4">
    <source>
        <dbReference type="ARBA" id="ARBA00022989"/>
    </source>
</evidence>
<evidence type="ECO:0000256" key="1">
    <source>
        <dbReference type="ARBA" id="ARBA00004651"/>
    </source>
</evidence>
<evidence type="ECO:0000313" key="7">
    <source>
        <dbReference type="EMBL" id="AIY84988.1"/>
    </source>
</evidence>
<feature type="transmembrane region" description="Helical" evidence="6">
    <location>
        <begin position="96"/>
        <end position="114"/>
    </location>
</feature>
<dbReference type="RefSeq" id="WP_039313469.1">
    <property type="nucleotide sequence ID" value="NZ_CP006905.1"/>
</dbReference>
<evidence type="ECO:0000256" key="2">
    <source>
        <dbReference type="ARBA" id="ARBA00022475"/>
    </source>
</evidence>
<organism evidence="7 8">
    <name type="scientific">Clostridium baratii str. Sullivan</name>
    <dbReference type="NCBI Taxonomy" id="1415775"/>
    <lineage>
        <taxon>Bacteria</taxon>
        <taxon>Bacillati</taxon>
        <taxon>Bacillota</taxon>
        <taxon>Clostridia</taxon>
        <taxon>Eubacteriales</taxon>
        <taxon>Clostridiaceae</taxon>
        <taxon>Clostridium</taxon>
    </lineage>
</organism>
<proteinExistence type="predicted"/>
<dbReference type="OrthoDB" id="1938348at2"/>
<reference evidence="7 8" key="1">
    <citation type="journal article" date="2015" name="Infect. Genet. Evol.">
        <title>Genomic sequences of six botulinum neurotoxin-producing strains representing three clostridial species illustrate the mobility and diversity of botulinum neurotoxin genes.</title>
        <authorList>
            <person name="Smith T.J."/>
            <person name="Hill K.K."/>
            <person name="Xie G."/>
            <person name="Foley B.T."/>
            <person name="Williamson C.H."/>
            <person name="Foster J.T."/>
            <person name="Johnson S.L."/>
            <person name="Chertkov O."/>
            <person name="Teshima H."/>
            <person name="Gibbons H.S."/>
            <person name="Johnsky L.A."/>
            <person name="Karavis M.A."/>
            <person name="Smith L.A."/>
        </authorList>
    </citation>
    <scope>NUCLEOTIDE SEQUENCE [LARGE SCALE GENOMIC DNA]</scope>
    <source>
        <strain evidence="7">Sullivan</strain>
    </source>
</reference>
<sequence length="120" mass="13426">MVGDLNGILKQTFKSSGIILTTGLIITYLLNTEYCLPFVLGSVISVINFLISGIVTEKVVKSEIGFKSMMIMVSFVMRIILIAVVGLLLLQNQYNVIAYIIGYMSNFISLFMAIKYEERK</sequence>
<comment type="subcellular location">
    <subcellularLocation>
        <location evidence="1">Cell membrane</location>
        <topology evidence="1">Multi-pass membrane protein</topology>
    </subcellularLocation>
</comment>
<evidence type="ECO:0000256" key="6">
    <source>
        <dbReference type="SAM" id="Phobius"/>
    </source>
</evidence>
<dbReference type="GO" id="GO:0005886">
    <property type="term" value="C:plasma membrane"/>
    <property type="evidence" value="ECO:0007669"/>
    <property type="project" value="UniProtKB-SubCell"/>
</dbReference>
<dbReference type="InterPro" id="IPR005598">
    <property type="entry name" value="ATP_synth_I"/>
</dbReference>
<dbReference type="KEGG" id="cbv:U729_1622"/>
<name>A0A0A7FZF5_9CLOT</name>
<evidence type="ECO:0000256" key="5">
    <source>
        <dbReference type="ARBA" id="ARBA00023136"/>
    </source>
</evidence>
<evidence type="ECO:0000313" key="8">
    <source>
        <dbReference type="Proteomes" id="UP000030635"/>
    </source>
</evidence>
<dbReference type="STRING" id="1561.NPD11_1395"/>
<dbReference type="HOGENOM" id="CLU_2045567_0_0_9"/>
<feature type="transmembrane region" description="Helical" evidence="6">
    <location>
        <begin position="12"/>
        <end position="30"/>
    </location>
</feature>
<dbReference type="Pfam" id="PF03899">
    <property type="entry name" value="ATP-synt_I"/>
    <property type="match status" value="1"/>
</dbReference>
<protein>
    <submittedName>
        <fullName evidence="7">ATP synthase I chain family protein</fullName>
    </submittedName>
</protein>
<evidence type="ECO:0000256" key="3">
    <source>
        <dbReference type="ARBA" id="ARBA00022692"/>
    </source>
</evidence>
<dbReference type="EMBL" id="CP006905">
    <property type="protein sequence ID" value="AIY84988.1"/>
    <property type="molecule type" value="Genomic_DNA"/>
</dbReference>
<keyword evidence="4 6" id="KW-1133">Transmembrane helix</keyword>
<accession>A0A0A7FZF5</accession>
<feature type="transmembrane region" description="Helical" evidence="6">
    <location>
        <begin position="36"/>
        <end position="56"/>
    </location>
</feature>
<dbReference type="eggNOG" id="ENOG50324K5">
    <property type="taxonomic scope" value="Bacteria"/>
</dbReference>
<keyword evidence="2" id="KW-1003">Cell membrane</keyword>
<keyword evidence="5 6" id="KW-0472">Membrane</keyword>